<name>A0A4C1VRN3_EUMVA</name>
<accession>A0A4C1VRN3</accession>
<organism evidence="1 2">
    <name type="scientific">Eumeta variegata</name>
    <name type="common">Bagworm moth</name>
    <name type="synonym">Eumeta japonica</name>
    <dbReference type="NCBI Taxonomy" id="151549"/>
    <lineage>
        <taxon>Eukaryota</taxon>
        <taxon>Metazoa</taxon>
        <taxon>Ecdysozoa</taxon>
        <taxon>Arthropoda</taxon>
        <taxon>Hexapoda</taxon>
        <taxon>Insecta</taxon>
        <taxon>Pterygota</taxon>
        <taxon>Neoptera</taxon>
        <taxon>Endopterygota</taxon>
        <taxon>Lepidoptera</taxon>
        <taxon>Glossata</taxon>
        <taxon>Ditrysia</taxon>
        <taxon>Tineoidea</taxon>
        <taxon>Psychidae</taxon>
        <taxon>Oiketicinae</taxon>
        <taxon>Eumeta</taxon>
    </lineage>
</organism>
<dbReference type="AlphaFoldDB" id="A0A4C1VRN3"/>
<dbReference type="Proteomes" id="UP000299102">
    <property type="component" value="Unassembled WGS sequence"/>
</dbReference>
<sequence length="72" mass="8076">MCLCSEINNPEKMSPFPSLFSRKLYAAHSLREHLVISAFGPQRRVRGGDVCDTIGCPRNRKGLSRWLRMGAG</sequence>
<gene>
    <name evidence="1" type="ORF">EVAR_31315_1</name>
</gene>
<comment type="caution">
    <text evidence="1">The sequence shown here is derived from an EMBL/GenBank/DDBJ whole genome shotgun (WGS) entry which is preliminary data.</text>
</comment>
<evidence type="ECO:0000313" key="2">
    <source>
        <dbReference type="Proteomes" id="UP000299102"/>
    </source>
</evidence>
<protein>
    <submittedName>
        <fullName evidence="1">Uncharacterized protein</fullName>
    </submittedName>
</protein>
<dbReference type="EMBL" id="BGZK01000394">
    <property type="protein sequence ID" value="GBP41190.1"/>
    <property type="molecule type" value="Genomic_DNA"/>
</dbReference>
<proteinExistence type="predicted"/>
<evidence type="ECO:0000313" key="1">
    <source>
        <dbReference type="EMBL" id="GBP41190.1"/>
    </source>
</evidence>
<reference evidence="1 2" key="1">
    <citation type="journal article" date="2019" name="Commun. Biol.">
        <title>The bagworm genome reveals a unique fibroin gene that provides high tensile strength.</title>
        <authorList>
            <person name="Kono N."/>
            <person name="Nakamura H."/>
            <person name="Ohtoshi R."/>
            <person name="Tomita M."/>
            <person name="Numata K."/>
            <person name="Arakawa K."/>
        </authorList>
    </citation>
    <scope>NUCLEOTIDE SEQUENCE [LARGE SCALE GENOMIC DNA]</scope>
</reference>
<keyword evidence="2" id="KW-1185">Reference proteome</keyword>